<organism evidence="1 2">
    <name type="scientific">Candidatus Thiomargarita nelsonii</name>
    <dbReference type="NCBI Taxonomy" id="1003181"/>
    <lineage>
        <taxon>Bacteria</taxon>
        <taxon>Pseudomonadati</taxon>
        <taxon>Pseudomonadota</taxon>
        <taxon>Gammaproteobacteria</taxon>
        <taxon>Thiotrichales</taxon>
        <taxon>Thiotrichaceae</taxon>
        <taxon>Thiomargarita</taxon>
    </lineage>
</organism>
<name>A0A176RXD0_9GAMM</name>
<reference evidence="1 2" key="1">
    <citation type="submission" date="2016-05" db="EMBL/GenBank/DDBJ databases">
        <title>Single-cell genome of chain-forming Candidatus Thiomargarita nelsonii and comparison to other large sulfur-oxidizing bacteria.</title>
        <authorList>
            <person name="Winkel M."/>
            <person name="Salman V."/>
            <person name="Woyke T."/>
            <person name="Schulz-Vogt H."/>
            <person name="Richter M."/>
            <person name="Flood B."/>
            <person name="Bailey J."/>
            <person name="Amann R."/>
            <person name="Mussmann M."/>
        </authorList>
    </citation>
    <scope>NUCLEOTIDE SEQUENCE [LARGE SCALE GENOMIC DNA]</scope>
    <source>
        <strain evidence="1 2">THI036</strain>
    </source>
</reference>
<accession>A0A176RXD0</accession>
<sequence>MLYLCRSTKKKGKTSKAPPFHKVWPAFHCKPDRQQFRQLRYSLPGDLLGLE</sequence>
<evidence type="ECO:0000313" key="1">
    <source>
        <dbReference type="EMBL" id="OAD20452.1"/>
    </source>
</evidence>
<protein>
    <submittedName>
        <fullName evidence="1">Uncharacterized protein</fullName>
    </submittedName>
</protein>
<dbReference type="EMBL" id="LUTY01002364">
    <property type="protein sequence ID" value="OAD20452.1"/>
    <property type="molecule type" value="Genomic_DNA"/>
</dbReference>
<proteinExistence type="predicted"/>
<dbReference type="AlphaFoldDB" id="A0A176RXD0"/>
<gene>
    <name evidence="1" type="ORF">THIOM_003844</name>
</gene>
<keyword evidence="2" id="KW-1185">Reference proteome</keyword>
<evidence type="ECO:0000313" key="2">
    <source>
        <dbReference type="Proteomes" id="UP000076962"/>
    </source>
</evidence>
<dbReference type="Proteomes" id="UP000076962">
    <property type="component" value="Unassembled WGS sequence"/>
</dbReference>
<comment type="caution">
    <text evidence="1">The sequence shown here is derived from an EMBL/GenBank/DDBJ whole genome shotgun (WGS) entry which is preliminary data.</text>
</comment>